<dbReference type="PANTHER" id="PTHR34818:SF1">
    <property type="entry name" value="PROTEIN BLI-3"/>
    <property type="match status" value="1"/>
</dbReference>
<dbReference type="SUPFAM" id="SSF50475">
    <property type="entry name" value="FMN-binding split barrel"/>
    <property type="match status" value="1"/>
</dbReference>
<keyword evidence="3" id="KW-1185">Reference proteome</keyword>
<dbReference type="InterPro" id="IPR052917">
    <property type="entry name" value="Stress-Dev_Protein"/>
</dbReference>
<dbReference type="Pfam" id="PF16242">
    <property type="entry name" value="Pyrid_ox_like"/>
    <property type="match status" value="1"/>
</dbReference>
<feature type="domain" description="General stress protein FMN-binding split barrel" evidence="1">
    <location>
        <begin position="8"/>
        <end position="135"/>
    </location>
</feature>
<evidence type="ECO:0000259" key="1">
    <source>
        <dbReference type="Pfam" id="PF16242"/>
    </source>
</evidence>
<accession>A0A8J8MLZ7</accession>
<dbReference type="Gene3D" id="2.30.110.10">
    <property type="entry name" value="Electron Transport, Fmn-binding Protein, Chain A"/>
    <property type="match status" value="1"/>
</dbReference>
<reference evidence="2" key="1">
    <citation type="submission" date="2020-07" db="EMBL/GenBank/DDBJ databases">
        <title>Vallitalea pronyensis genome.</title>
        <authorList>
            <person name="Postec A."/>
        </authorList>
    </citation>
    <scope>NUCLEOTIDE SEQUENCE</scope>
    <source>
        <strain evidence="2">FatNI3</strain>
    </source>
</reference>
<sequence>MKLHELLKKTNDILLASEIGYVGYMKSDGFPSVAPRSFCTAPNMIHSYLSTGSNGNLAKAIVENNKMSICVHSEGNNITMIGTAHIITDMKMKETMWLDWFIEHFPQGVQDPNYCLIEFKTQRLSLWVDGESVEVLMNDIMKVQSNCGLLCDTCEYQESHQCKGCIAIKGQPFWGTCPVSSCCQDKGYDHCGQCPDMPCDLLSGFSCGDDAECDKPKGSRLEILKMWK</sequence>
<gene>
    <name evidence="2" type="ORF">HZI73_17455</name>
</gene>
<dbReference type="Proteomes" id="UP000683246">
    <property type="component" value="Chromosome"/>
</dbReference>
<dbReference type="KEGG" id="vpy:HZI73_17455"/>
<organism evidence="2 3">
    <name type="scientific">Vallitalea pronyensis</name>
    <dbReference type="NCBI Taxonomy" id="1348613"/>
    <lineage>
        <taxon>Bacteria</taxon>
        <taxon>Bacillati</taxon>
        <taxon>Bacillota</taxon>
        <taxon>Clostridia</taxon>
        <taxon>Lachnospirales</taxon>
        <taxon>Vallitaleaceae</taxon>
        <taxon>Vallitalea</taxon>
    </lineage>
</organism>
<dbReference type="InterPro" id="IPR024227">
    <property type="entry name" value="DUF3795"/>
</dbReference>
<dbReference type="Pfam" id="PF12675">
    <property type="entry name" value="DUF3795"/>
    <property type="match status" value="1"/>
</dbReference>
<dbReference type="AlphaFoldDB" id="A0A8J8MLZ7"/>
<evidence type="ECO:0000313" key="3">
    <source>
        <dbReference type="Proteomes" id="UP000683246"/>
    </source>
</evidence>
<dbReference type="PANTHER" id="PTHR34818">
    <property type="entry name" value="PROTEIN BLI-3"/>
    <property type="match status" value="1"/>
</dbReference>
<proteinExistence type="predicted"/>
<dbReference type="RefSeq" id="WP_212694661.1">
    <property type="nucleotide sequence ID" value="NZ_CP058649.1"/>
</dbReference>
<dbReference type="InterPro" id="IPR012349">
    <property type="entry name" value="Split_barrel_FMN-bd"/>
</dbReference>
<evidence type="ECO:0000313" key="2">
    <source>
        <dbReference type="EMBL" id="QUI23971.1"/>
    </source>
</evidence>
<dbReference type="EMBL" id="CP058649">
    <property type="protein sequence ID" value="QUI23971.1"/>
    <property type="molecule type" value="Genomic_DNA"/>
</dbReference>
<protein>
    <submittedName>
        <fullName evidence="2">Pyridoxamine 5'-phosphate oxidase family protein</fullName>
    </submittedName>
</protein>
<name>A0A8J8MLZ7_9FIRM</name>
<dbReference type="InterPro" id="IPR038725">
    <property type="entry name" value="YdaG_split_barrel_FMN-bd"/>
</dbReference>